<sequence>MARICDTIAGALKDDQRVWEGLRTEFQVYTPPTKIFYFSYHSYVIDFVRAVGVVAKPELLLGSIQLRSTPKSVELIIRDENIRPELAIWVEFVKESVVKSEAPTEDATIEGGQRRFQFNSVGEALNFHTLVHRCFVSKGIRIESLCEGKSVAVKSPGVEDMYKCINLIADAVSGNVSSWGSLVGDDGDIPTVLHFARHSKLAIFVRAVVIGSKSAGPLSVTSDYTAVKLSGDIRRSSDLFHWLKFVLSNVVKPDPEDKVEKCGIFL</sequence>
<dbReference type="Proteomes" id="UP000007963">
    <property type="component" value="Unassembled WGS sequence"/>
</dbReference>
<dbReference type="eggNOG" id="ENOG502STPE">
    <property type="taxonomic scope" value="Eukaryota"/>
</dbReference>
<name>Q0CP92_ASPTN</name>
<proteinExistence type="predicted"/>
<organism evidence="1 2">
    <name type="scientific">Aspergillus terreus (strain NIH 2624 / FGSC A1156)</name>
    <dbReference type="NCBI Taxonomy" id="341663"/>
    <lineage>
        <taxon>Eukaryota</taxon>
        <taxon>Fungi</taxon>
        <taxon>Dikarya</taxon>
        <taxon>Ascomycota</taxon>
        <taxon>Pezizomycotina</taxon>
        <taxon>Eurotiomycetes</taxon>
        <taxon>Eurotiomycetidae</taxon>
        <taxon>Eurotiales</taxon>
        <taxon>Aspergillaceae</taxon>
        <taxon>Aspergillus</taxon>
        <taxon>Aspergillus subgen. Circumdati</taxon>
    </lineage>
</organism>
<evidence type="ECO:0000313" key="2">
    <source>
        <dbReference type="Proteomes" id="UP000007963"/>
    </source>
</evidence>
<dbReference type="VEuPathDB" id="FungiDB:ATEG_04492"/>
<protein>
    <submittedName>
        <fullName evidence="1">Uncharacterized protein</fullName>
    </submittedName>
</protein>
<reference evidence="2" key="1">
    <citation type="submission" date="2005-09" db="EMBL/GenBank/DDBJ databases">
        <title>Annotation of the Aspergillus terreus NIH2624 genome.</title>
        <authorList>
            <person name="Birren B.W."/>
            <person name="Lander E.S."/>
            <person name="Galagan J.E."/>
            <person name="Nusbaum C."/>
            <person name="Devon K."/>
            <person name="Henn M."/>
            <person name="Ma L.-J."/>
            <person name="Jaffe D.B."/>
            <person name="Butler J."/>
            <person name="Alvarez P."/>
            <person name="Gnerre S."/>
            <person name="Grabherr M."/>
            <person name="Kleber M."/>
            <person name="Mauceli E.W."/>
            <person name="Brockman W."/>
            <person name="Rounsley S."/>
            <person name="Young S.K."/>
            <person name="LaButti K."/>
            <person name="Pushparaj V."/>
            <person name="DeCaprio D."/>
            <person name="Crawford M."/>
            <person name="Koehrsen M."/>
            <person name="Engels R."/>
            <person name="Montgomery P."/>
            <person name="Pearson M."/>
            <person name="Howarth C."/>
            <person name="Larson L."/>
            <person name="Luoma S."/>
            <person name="White J."/>
            <person name="Alvarado L."/>
            <person name="Kodira C.D."/>
            <person name="Zeng Q."/>
            <person name="Oleary S."/>
            <person name="Yandava C."/>
            <person name="Denning D.W."/>
            <person name="Nierman W.C."/>
            <person name="Milne T."/>
            <person name="Madden K."/>
        </authorList>
    </citation>
    <scope>NUCLEOTIDE SEQUENCE [LARGE SCALE GENOMIC DNA]</scope>
    <source>
        <strain evidence="2">NIH 2624 / FGSC A1156</strain>
    </source>
</reference>
<dbReference type="AlphaFoldDB" id="Q0CP92"/>
<dbReference type="OrthoDB" id="4514427at2759"/>
<evidence type="ECO:0000313" key="1">
    <source>
        <dbReference type="EMBL" id="EAU34939.1"/>
    </source>
</evidence>
<accession>Q0CP92</accession>
<dbReference type="STRING" id="341663.Q0CP92"/>
<dbReference type="HOGENOM" id="CLU_1045783_0_0_1"/>
<dbReference type="RefSeq" id="XP_001213670.1">
    <property type="nucleotide sequence ID" value="XM_001213670.1"/>
</dbReference>
<dbReference type="EMBL" id="CH476599">
    <property type="protein sequence ID" value="EAU34939.1"/>
    <property type="molecule type" value="Genomic_DNA"/>
</dbReference>
<dbReference type="GeneID" id="4319914"/>
<gene>
    <name evidence="1" type="ORF">ATEG_04492</name>
</gene>